<dbReference type="NCBIfam" id="NF041358">
    <property type="entry name" value="GntT_guanitoxin"/>
    <property type="match status" value="1"/>
</dbReference>
<dbReference type="EMBL" id="JAALHA020000001">
    <property type="protein sequence ID" value="MDR9893948.1"/>
    <property type="molecule type" value="Genomic_DNA"/>
</dbReference>
<keyword evidence="5" id="KW-0813">Transport</keyword>
<dbReference type="Proteomes" id="UP000667802">
    <property type="component" value="Unassembled WGS sequence"/>
</dbReference>
<sequence>MNFILPSEYDFVYRFYRLATINFLSNLMVPLSGLISVAFLGNLGDINVLAGVALANIFFNVIYFSLSFLRMATTGVTAQAIGKNDPQAVLLVGLRNALIALGLGTALVILQHPLREVGFALLNGTLDIKASGIAYFNARIWAAPAVLLNFVLIGWLMGQEQNCKVLVLSIIGNAANIILDYLLIAKLGLNSTGAGIAQASSQYIMLLIGIVFASSGIQWKDIRAVIPKLRDLSVFKTTFALNIDIFTRTVTEVSVVSFSNNLGGLMGTILFTQNALLSQIVFISLYPTEGFGYAVETLIGNFKGQERKEKFLPLIRVSLISGLLLTFSIAGTCVLFPRTVFGIFTNHTEITGDIDTYVWWLFFILGFSSSCQTLEGYFLGLANGSVIRNISLITTGIAFTPLAIATWYFHNNHILWLSKSLFLVTKTFLLSIYVLKSLANNIDDYKLSYRTVDNN</sequence>
<proteinExistence type="inferred from homology"/>
<feature type="transmembrane region" description="Helical" evidence="10">
    <location>
        <begin position="196"/>
        <end position="213"/>
    </location>
</feature>
<dbReference type="NCBIfam" id="TIGR00797">
    <property type="entry name" value="matE"/>
    <property type="match status" value="1"/>
</dbReference>
<evidence type="ECO:0000256" key="10">
    <source>
        <dbReference type="SAM" id="Phobius"/>
    </source>
</evidence>
<feature type="transmembrane region" description="Helical" evidence="10">
    <location>
        <begin position="317"/>
        <end position="337"/>
    </location>
</feature>
<evidence type="ECO:0000256" key="4">
    <source>
        <dbReference type="ARBA" id="ARBA00020268"/>
    </source>
</evidence>
<keyword evidence="12" id="KW-1185">Reference proteome</keyword>
<dbReference type="AlphaFoldDB" id="A0AAP5I2J9"/>
<keyword evidence="8 10" id="KW-0472">Membrane</keyword>
<dbReference type="PANTHER" id="PTHR43298:SF2">
    <property type="entry name" value="FMN_FAD EXPORTER YEEO-RELATED"/>
    <property type="match status" value="1"/>
</dbReference>
<evidence type="ECO:0000256" key="7">
    <source>
        <dbReference type="ARBA" id="ARBA00022989"/>
    </source>
</evidence>
<feature type="transmembrane region" description="Helical" evidence="10">
    <location>
        <begin position="390"/>
        <end position="409"/>
    </location>
</feature>
<dbReference type="CDD" id="cd13136">
    <property type="entry name" value="MATE_DinF_like"/>
    <property type="match status" value="1"/>
</dbReference>
<evidence type="ECO:0000313" key="12">
    <source>
        <dbReference type="Proteomes" id="UP000667802"/>
    </source>
</evidence>
<name>A0AAP5I2J9_9CYAN</name>
<evidence type="ECO:0000256" key="9">
    <source>
        <dbReference type="ARBA" id="ARBA00031636"/>
    </source>
</evidence>
<keyword evidence="6 10" id="KW-0812">Transmembrane</keyword>
<feature type="transmembrane region" description="Helical" evidence="10">
    <location>
        <begin position="21"/>
        <end position="40"/>
    </location>
</feature>
<dbReference type="RefSeq" id="WP_208339604.1">
    <property type="nucleotide sequence ID" value="NZ_CAWQFN010000556.1"/>
</dbReference>
<dbReference type="GO" id="GO:0015297">
    <property type="term" value="F:antiporter activity"/>
    <property type="evidence" value="ECO:0007669"/>
    <property type="project" value="InterPro"/>
</dbReference>
<protein>
    <recommendedName>
        <fullName evidence="4">Probable multidrug resistance protein NorM</fullName>
    </recommendedName>
    <alternativeName>
        <fullName evidence="9">Multidrug-efflux transporter</fullName>
    </alternativeName>
</protein>
<evidence type="ECO:0000256" key="6">
    <source>
        <dbReference type="ARBA" id="ARBA00022692"/>
    </source>
</evidence>
<dbReference type="GO" id="GO:0005886">
    <property type="term" value="C:plasma membrane"/>
    <property type="evidence" value="ECO:0007669"/>
    <property type="project" value="TreeGrafter"/>
</dbReference>
<comment type="function">
    <text evidence="1">Multidrug efflux pump.</text>
</comment>
<comment type="caution">
    <text evidence="11">The sequence shown here is derived from an EMBL/GenBank/DDBJ whole genome shotgun (WGS) entry which is preliminary data.</text>
</comment>
<feature type="transmembrane region" description="Helical" evidence="10">
    <location>
        <begin position="165"/>
        <end position="184"/>
    </location>
</feature>
<evidence type="ECO:0000256" key="3">
    <source>
        <dbReference type="ARBA" id="ARBA00010199"/>
    </source>
</evidence>
<feature type="transmembrane region" description="Helical" evidence="10">
    <location>
        <begin position="46"/>
        <end position="69"/>
    </location>
</feature>
<gene>
    <name evidence="11" type="ORF">G7B40_005085</name>
</gene>
<dbReference type="InterPro" id="IPR002528">
    <property type="entry name" value="MATE_fam"/>
</dbReference>
<feature type="transmembrane region" description="Helical" evidence="10">
    <location>
        <begin position="415"/>
        <end position="435"/>
    </location>
</feature>
<organism evidence="11 12">
    <name type="scientific">Aetokthonos hydrillicola Thurmond2011</name>
    <dbReference type="NCBI Taxonomy" id="2712845"/>
    <lineage>
        <taxon>Bacteria</taxon>
        <taxon>Bacillati</taxon>
        <taxon>Cyanobacteriota</taxon>
        <taxon>Cyanophyceae</taxon>
        <taxon>Nostocales</taxon>
        <taxon>Hapalosiphonaceae</taxon>
        <taxon>Aetokthonos</taxon>
    </lineage>
</organism>
<evidence type="ECO:0000256" key="1">
    <source>
        <dbReference type="ARBA" id="ARBA00003408"/>
    </source>
</evidence>
<feature type="transmembrane region" description="Helical" evidence="10">
    <location>
        <begin position="89"/>
        <end position="110"/>
    </location>
</feature>
<evidence type="ECO:0000313" key="11">
    <source>
        <dbReference type="EMBL" id="MDR9893948.1"/>
    </source>
</evidence>
<feature type="transmembrane region" description="Helical" evidence="10">
    <location>
        <begin position="140"/>
        <end position="158"/>
    </location>
</feature>
<keyword evidence="7 10" id="KW-1133">Transmembrane helix</keyword>
<dbReference type="InterPro" id="IPR050222">
    <property type="entry name" value="MATE_MdtK"/>
</dbReference>
<dbReference type="InterPro" id="IPR044644">
    <property type="entry name" value="DinF-like"/>
</dbReference>
<dbReference type="Pfam" id="PF01554">
    <property type="entry name" value="MatE"/>
    <property type="match status" value="2"/>
</dbReference>
<feature type="transmembrane region" description="Helical" evidence="10">
    <location>
        <begin position="357"/>
        <end position="378"/>
    </location>
</feature>
<reference evidence="12" key="1">
    <citation type="journal article" date="2021" name="Science">
        <title>Hunting the eagle killer: A cyanobacterial neurotoxin causes vacuolar myelinopathy.</title>
        <authorList>
            <person name="Breinlinger S."/>
            <person name="Phillips T.J."/>
            <person name="Haram B.N."/>
            <person name="Mares J."/>
            <person name="Martinez Yerena J.A."/>
            <person name="Hrouzek P."/>
            <person name="Sobotka R."/>
            <person name="Henderson W.M."/>
            <person name="Schmieder P."/>
            <person name="Williams S.M."/>
            <person name="Lauderdale J.D."/>
            <person name="Wilde H.D."/>
            <person name="Gerrin W."/>
            <person name="Kust A."/>
            <person name="Washington J.W."/>
            <person name="Wagner C."/>
            <person name="Geier B."/>
            <person name="Liebeke M."/>
            <person name="Enke H."/>
            <person name="Niedermeyer T.H.J."/>
            <person name="Wilde S.B."/>
        </authorList>
    </citation>
    <scope>NUCLEOTIDE SEQUENCE [LARGE SCALE GENOMIC DNA]</scope>
    <source>
        <strain evidence="12">Thurmond2011</strain>
    </source>
</reference>
<evidence type="ECO:0000256" key="2">
    <source>
        <dbReference type="ARBA" id="ARBA00004141"/>
    </source>
</evidence>
<dbReference type="PANTHER" id="PTHR43298">
    <property type="entry name" value="MULTIDRUG RESISTANCE PROTEIN NORM-RELATED"/>
    <property type="match status" value="1"/>
</dbReference>
<evidence type="ECO:0000256" key="5">
    <source>
        <dbReference type="ARBA" id="ARBA00022448"/>
    </source>
</evidence>
<dbReference type="GO" id="GO:0042910">
    <property type="term" value="F:xenobiotic transmembrane transporter activity"/>
    <property type="evidence" value="ECO:0007669"/>
    <property type="project" value="InterPro"/>
</dbReference>
<evidence type="ECO:0000256" key="8">
    <source>
        <dbReference type="ARBA" id="ARBA00023136"/>
    </source>
</evidence>
<comment type="similarity">
    <text evidence="3">Belongs to the multi antimicrobial extrusion (MATE) (TC 2.A.66.1) family.</text>
</comment>
<comment type="subcellular location">
    <subcellularLocation>
        <location evidence="2">Membrane</location>
        <topology evidence="2">Multi-pass membrane protein</topology>
    </subcellularLocation>
</comment>
<accession>A0AAP5I2J9</accession>